<keyword evidence="10 12" id="KW-0739">Sodium transport</keyword>
<dbReference type="Proteomes" id="UP001652700">
    <property type="component" value="Unplaced"/>
</dbReference>
<comment type="similarity">
    <text evidence="2 12">Belongs to the amiloride-sensitive sodium channel (TC 1.A.6) family.</text>
</comment>
<name>A0ABM5KY48_DIAVI</name>
<keyword evidence="3 12" id="KW-0813">Transport</keyword>
<evidence type="ECO:0000256" key="13">
    <source>
        <dbReference type="SAM" id="Phobius"/>
    </source>
</evidence>
<protein>
    <recommendedName>
        <fullName evidence="16">Sodium channel protein Nach-like</fullName>
    </recommendedName>
</protein>
<evidence type="ECO:0000313" key="15">
    <source>
        <dbReference type="Proteomes" id="UP001652700"/>
    </source>
</evidence>
<sequence>MPSDDFGRQDRTTAGQVKADNDALQFEMTASLPPQLFWVLIFVTNFGTMLLVFWNSYKQFEESAVSFVTETTYLTWNTTFPAISVCPIAGAEPEWFVDEEIDVQKQFISDVVYFTGNCYSCYEECESCKHMNFTQKVLRYRKDCTRLISSCRWKDANFSCCDHFLPVETEYGICYSFNSMHTSKNGKSQLDLTMNRKTGPGEIWLQAKEDVRVYFHALEDVPFINSDPDQRRDVMLGESVNITISVIEIDNDENVKNVPVYKRGCKFPWENEHINVHKYYSYSTCVVQCHAENHVKLCNCTHHLMPFYNKITKYCDVDGLKCLTDNFEIVNRLHAKGTSLRKPGLVCDCLPSCVEPEYKVVSITKGLKSEQSEILINIIGLPSTRFKRIVLRTTLDLVVSIGGAAGLFIGASLLSIVEILYLLCFGEPKKSREKKLILKVRNVE</sequence>
<dbReference type="GeneID" id="126890287"/>
<evidence type="ECO:0000256" key="6">
    <source>
        <dbReference type="ARBA" id="ARBA00022989"/>
    </source>
</evidence>
<comment type="subcellular location">
    <subcellularLocation>
        <location evidence="1">Membrane</location>
        <topology evidence="1">Multi-pass membrane protein</topology>
    </subcellularLocation>
</comment>
<dbReference type="InterPro" id="IPR001873">
    <property type="entry name" value="ENaC"/>
</dbReference>
<keyword evidence="9 13" id="KW-0472">Membrane</keyword>
<dbReference type="Gene3D" id="2.60.470.10">
    <property type="entry name" value="Acid-sensing ion channels like domains"/>
    <property type="match status" value="1"/>
</dbReference>
<feature type="transmembrane region" description="Helical" evidence="13">
    <location>
        <begin position="36"/>
        <end position="54"/>
    </location>
</feature>
<dbReference type="EnsemblMetazoa" id="XM_050659145.1">
    <property type="protein sequence ID" value="XP_050515102.1"/>
    <property type="gene ID" value="LOC126890287"/>
</dbReference>
<keyword evidence="6 13" id="KW-1133">Transmembrane helix</keyword>
<keyword evidence="15" id="KW-1185">Reference proteome</keyword>
<keyword evidence="4 12" id="KW-0894">Sodium channel</keyword>
<evidence type="ECO:0000256" key="8">
    <source>
        <dbReference type="ARBA" id="ARBA00023065"/>
    </source>
</evidence>
<dbReference type="PANTHER" id="PTHR11690">
    <property type="entry name" value="AMILORIDE-SENSITIVE SODIUM CHANNEL-RELATED"/>
    <property type="match status" value="1"/>
</dbReference>
<evidence type="ECO:0000256" key="9">
    <source>
        <dbReference type="ARBA" id="ARBA00023136"/>
    </source>
</evidence>
<organism evidence="14 15">
    <name type="scientific">Diabrotica virgifera virgifera</name>
    <name type="common">western corn rootworm</name>
    <dbReference type="NCBI Taxonomy" id="50390"/>
    <lineage>
        <taxon>Eukaryota</taxon>
        <taxon>Metazoa</taxon>
        <taxon>Ecdysozoa</taxon>
        <taxon>Arthropoda</taxon>
        <taxon>Hexapoda</taxon>
        <taxon>Insecta</taxon>
        <taxon>Pterygota</taxon>
        <taxon>Neoptera</taxon>
        <taxon>Endopterygota</taxon>
        <taxon>Coleoptera</taxon>
        <taxon>Polyphaga</taxon>
        <taxon>Cucujiformia</taxon>
        <taxon>Chrysomeloidea</taxon>
        <taxon>Chrysomelidae</taxon>
        <taxon>Galerucinae</taxon>
        <taxon>Diabroticina</taxon>
        <taxon>Diabroticites</taxon>
        <taxon>Diabrotica</taxon>
    </lineage>
</organism>
<dbReference type="PRINTS" id="PR01078">
    <property type="entry name" value="AMINACHANNEL"/>
</dbReference>
<evidence type="ECO:0000256" key="12">
    <source>
        <dbReference type="RuleBase" id="RU000679"/>
    </source>
</evidence>
<keyword evidence="11 12" id="KW-0407">Ion channel</keyword>
<evidence type="ECO:0000256" key="4">
    <source>
        <dbReference type="ARBA" id="ARBA00022461"/>
    </source>
</evidence>
<evidence type="ECO:0000256" key="3">
    <source>
        <dbReference type="ARBA" id="ARBA00022448"/>
    </source>
</evidence>
<dbReference type="PANTHER" id="PTHR11690:SF184">
    <property type="entry name" value="PICKPOCKET 31"/>
    <property type="match status" value="1"/>
</dbReference>
<evidence type="ECO:0000256" key="1">
    <source>
        <dbReference type="ARBA" id="ARBA00004141"/>
    </source>
</evidence>
<dbReference type="Gene3D" id="1.10.287.770">
    <property type="entry name" value="YojJ-like"/>
    <property type="match status" value="1"/>
</dbReference>
<dbReference type="RefSeq" id="XP_050515102.1">
    <property type="nucleotide sequence ID" value="XM_050659145.1"/>
</dbReference>
<evidence type="ECO:0000256" key="2">
    <source>
        <dbReference type="ARBA" id="ARBA00007193"/>
    </source>
</evidence>
<proteinExistence type="inferred from homology"/>
<evidence type="ECO:0000256" key="5">
    <source>
        <dbReference type="ARBA" id="ARBA00022692"/>
    </source>
</evidence>
<evidence type="ECO:0000256" key="10">
    <source>
        <dbReference type="ARBA" id="ARBA00023201"/>
    </source>
</evidence>
<keyword evidence="7" id="KW-0915">Sodium</keyword>
<evidence type="ECO:0000256" key="11">
    <source>
        <dbReference type="ARBA" id="ARBA00023303"/>
    </source>
</evidence>
<feature type="transmembrane region" description="Helical" evidence="13">
    <location>
        <begin position="395"/>
        <end position="423"/>
    </location>
</feature>
<keyword evidence="8 12" id="KW-0406">Ion transport</keyword>
<accession>A0ABM5KY48</accession>
<reference evidence="14" key="1">
    <citation type="submission" date="2025-05" db="UniProtKB">
        <authorList>
            <consortium name="EnsemblMetazoa"/>
        </authorList>
    </citation>
    <scope>IDENTIFICATION</scope>
</reference>
<keyword evidence="5 12" id="KW-0812">Transmembrane</keyword>
<dbReference type="Pfam" id="PF00858">
    <property type="entry name" value="ASC"/>
    <property type="match status" value="1"/>
</dbReference>
<evidence type="ECO:0000313" key="14">
    <source>
        <dbReference type="EnsemblMetazoa" id="XP_050515102.1"/>
    </source>
</evidence>
<evidence type="ECO:0008006" key="16">
    <source>
        <dbReference type="Google" id="ProtNLM"/>
    </source>
</evidence>
<evidence type="ECO:0000256" key="7">
    <source>
        <dbReference type="ARBA" id="ARBA00023053"/>
    </source>
</evidence>